<dbReference type="PATRIC" id="fig|1280514.3.peg.1150"/>
<evidence type="ECO:0000256" key="6">
    <source>
        <dbReference type="ARBA" id="ARBA00022723"/>
    </source>
</evidence>
<evidence type="ECO:0000256" key="8">
    <source>
        <dbReference type="ARBA" id="ARBA00022842"/>
    </source>
</evidence>
<evidence type="ECO:0000313" key="11">
    <source>
        <dbReference type="EMBL" id="KJF18227.1"/>
    </source>
</evidence>
<dbReference type="AlphaFoldDB" id="A0A0D8HKD2"/>
<gene>
    <name evidence="11" type="ORF">AXFE_08760</name>
</gene>
<sequence>MSESDFIVESFDALGTSCQIILYKSTDSKLAISTAHSYIRQMDKVASFYRSDSELTTLNVARSETVSVSEQLLELLELYDWAYCESKSKIDAAVGHQLVELVAPYNSILYEFAVQNAHGGEATFGDVKIDSKNNLITRPVGLLIDFGGLGKSFIADNLAIKIIEAGGGGVLVNLGGDIRVEGEVPQGGWLIKVTNDLSLSPDAPGQLISIVLGGVATSSRLTRRWIDRAGNDREHIVLGDKSPIKCDYTSVTVAASSATLANFYTLFALLSQDEAPAMLARFGLPALVRTADGIGIGLGGWPSNELSNKGQSSLVGAR</sequence>
<keyword evidence="6" id="KW-0479">Metal-binding</keyword>
<dbReference type="Pfam" id="PF02424">
    <property type="entry name" value="ApbE"/>
    <property type="match status" value="1"/>
</dbReference>
<keyword evidence="8" id="KW-0460">Magnesium</keyword>
<reference evidence="11 12" key="1">
    <citation type="submission" date="2015-01" db="EMBL/GenBank/DDBJ databases">
        <title>Draft genome of the acidophilic iron oxidizer Acidithrix ferrooxidans strain Py-F3.</title>
        <authorList>
            <person name="Poehlein A."/>
            <person name="Eisen S."/>
            <person name="Schloemann M."/>
            <person name="Johnson B.D."/>
            <person name="Daniel R."/>
            <person name="Muehling M."/>
        </authorList>
    </citation>
    <scope>NUCLEOTIDE SEQUENCE [LARGE SCALE GENOMIC DNA]</scope>
    <source>
        <strain evidence="11 12">Py-F3</strain>
    </source>
</reference>
<evidence type="ECO:0000256" key="3">
    <source>
        <dbReference type="ARBA" id="ARBA00016337"/>
    </source>
</evidence>
<protein>
    <recommendedName>
        <fullName evidence="3">FAD:protein FMN transferase</fullName>
        <ecNumber evidence="2">2.7.1.180</ecNumber>
    </recommendedName>
    <alternativeName>
        <fullName evidence="9">Flavin transferase</fullName>
    </alternativeName>
</protein>
<evidence type="ECO:0000256" key="2">
    <source>
        <dbReference type="ARBA" id="ARBA00011955"/>
    </source>
</evidence>
<proteinExistence type="predicted"/>
<keyword evidence="5" id="KW-0808">Transferase</keyword>
<evidence type="ECO:0000256" key="4">
    <source>
        <dbReference type="ARBA" id="ARBA00022630"/>
    </source>
</evidence>
<dbReference type="InterPro" id="IPR003374">
    <property type="entry name" value="ApbE-like_sf"/>
</dbReference>
<dbReference type="PANTHER" id="PTHR30040">
    <property type="entry name" value="THIAMINE BIOSYNTHESIS LIPOPROTEIN APBE"/>
    <property type="match status" value="1"/>
</dbReference>
<dbReference type="PANTHER" id="PTHR30040:SF2">
    <property type="entry name" value="FAD:PROTEIN FMN TRANSFERASE"/>
    <property type="match status" value="1"/>
</dbReference>
<keyword evidence="12" id="KW-1185">Reference proteome</keyword>
<evidence type="ECO:0000256" key="10">
    <source>
        <dbReference type="ARBA" id="ARBA00048540"/>
    </source>
</evidence>
<dbReference type="Proteomes" id="UP000032360">
    <property type="component" value="Unassembled WGS sequence"/>
</dbReference>
<evidence type="ECO:0000256" key="5">
    <source>
        <dbReference type="ARBA" id="ARBA00022679"/>
    </source>
</evidence>
<comment type="cofactor">
    <cofactor evidence="1">
        <name>Mg(2+)</name>
        <dbReference type="ChEBI" id="CHEBI:18420"/>
    </cofactor>
</comment>
<dbReference type="GO" id="GO:0016740">
    <property type="term" value="F:transferase activity"/>
    <property type="evidence" value="ECO:0007669"/>
    <property type="project" value="UniProtKB-KW"/>
</dbReference>
<dbReference type="GO" id="GO:0046872">
    <property type="term" value="F:metal ion binding"/>
    <property type="evidence" value="ECO:0007669"/>
    <property type="project" value="UniProtKB-KW"/>
</dbReference>
<dbReference type="SUPFAM" id="SSF143631">
    <property type="entry name" value="ApbE-like"/>
    <property type="match status" value="1"/>
</dbReference>
<comment type="catalytic activity">
    <reaction evidence="10">
        <text>L-threonyl-[protein] + FAD = FMN-L-threonyl-[protein] + AMP + H(+)</text>
        <dbReference type="Rhea" id="RHEA:36847"/>
        <dbReference type="Rhea" id="RHEA-COMP:11060"/>
        <dbReference type="Rhea" id="RHEA-COMP:11061"/>
        <dbReference type="ChEBI" id="CHEBI:15378"/>
        <dbReference type="ChEBI" id="CHEBI:30013"/>
        <dbReference type="ChEBI" id="CHEBI:57692"/>
        <dbReference type="ChEBI" id="CHEBI:74257"/>
        <dbReference type="ChEBI" id="CHEBI:456215"/>
        <dbReference type="EC" id="2.7.1.180"/>
    </reaction>
</comment>
<keyword evidence="4" id="KW-0285">Flavoprotein</keyword>
<dbReference type="STRING" id="1280514.AXFE_08760"/>
<name>A0A0D8HKD2_9ACTN</name>
<comment type="caution">
    <text evidence="11">The sequence shown here is derived from an EMBL/GenBank/DDBJ whole genome shotgun (WGS) entry which is preliminary data.</text>
</comment>
<evidence type="ECO:0000256" key="7">
    <source>
        <dbReference type="ARBA" id="ARBA00022827"/>
    </source>
</evidence>
<evidence type="ECO:0000256" key="1">
    <source>
        <dbReference type="ARBA" id="ARBA00001946"/>
    </source>
</evidence>
<organism evidence="11 12">
    <name type="scientific">Acidithrix ferrooxidans</name>
    <dbReference type="NCBI Taxonomy" id="1280514"/>
    <lineage>
        <taxon>Bacteria</taxon>
        <taxon>Bacillati</taxon>
        <taxon>Actinomycetota</taxon>
        <taxon>Acidimicrobiia</taxon>
        <taxon>Acidimicrobiales</taxon>
        <taxon>Acidimicrobiaceae</taxon>
        <taxon>Acidithrix</taxon>
    </lineage>
</organism>
<keyword evidence="7" id="KW-0274">FAD</keyword>
<evidence type="ECO:0000313" key="12">
    <source>
        <dbReference type="Proteomes" id="UP000032360"/>
    </source>
</evidence>
<dbReference type="OrthoDB" id="9778595at2"/>
<dbReference type="RefSeq" id="WP_052604636.1">
    <property type="nucleotide sequence ID" value="NZ_JXYS01000022.1"/>
</dbReference>
<dbReference type="EMBL" id="JXYS01000022">
    <property type="protein sequence ID" value="KJF18227.1"/>
    <property type="molecule type" value="Genomic_DNA"/>
</dbReference>
<evidence type="ECO:0000256" key="9">
    <source>
        <dbReference type="ARBA" id="ARBA00031306"/>
    </source>
</evidence>
<dbReference type="InterPro" id="IPR024932">
    <property type="entry name" value="ApbE"/>
</dbReference>
<dbReference type="Gene3D" id="3.10.520.10">
    <property type="entry name" value="ApbE-like domains"/>
    <property type="match status" value="1"/>
</dbReference>
<accession>A0A0D8HKD2</accession>
<dbReference type="EC" id="2.7.1.180" evidence="2"/>